<comment type="caution">
    <text evidence="2">The sequence shown here is derived from an EMBL/GenBank/DDBJ whole genome shotgun (WGS) entry which is preliminary data.</text>
</comment>
<reference evidence="2 3" key="1">
    <citation type="journal article" date="2017" name="Mol. Ecol.">
        <title>Comparative and population genomic landscape of Phellinus noxius: A hypervariable fungus causing root rot in trees.</title>
        <authorList>
            <person name="Chung C.L."/>
            <person name="Lee T.J."/>
            <person name="Akiba M."/>
            <person name="Lee H.H."/>
            <person name="Kuo T.H."/>
            <person name="Liu D."/>
            <person name="Ke H.M."/>
            <person name="Yokoi T."/>
            <person name="Roa M.B."/>
            <person name="Lu M.J."/>
            <person name="Chang Y.Y."/>
            <person name="Ann P.J."/>
            <person name="Tsai J.N."/>
            <person name="Chen C.Y."/>
            <person name="Tzean S.S."/>
            <person name="Ota Y."/>
            <person name="Hattori T."/>
            <person name="Sahashi N."/>
            <person name="Liou R.F."/>
            <person name="Kikuchi T."/>
            <person name="Tsai I.J."/>
        </authorList>
    </citation>
    <scope>NUCLEOTIDE SEQUENCE [LARGE SCALE GENOMIC DNA]</scope>
    <source>
        <strain evidence="2 3">FFPRI411160</strain>
    </source>
</reference>
<dbReference type="AlphaFoldDB" id="A0A286UBN4"/>
<dbReference type="InterPro" id="IPR013097">
    <property type="entry name" value="Dabb"/>
</dbReference>
<protein>
    <recommendedName>
        <fullName evidence="1">Stress-response A/B barrel domain-containing protein</fullName>
    </recommendedName>
</protein>
<gene>
    <name evidence="2" type="ORF">PNOK_0706600</name>
</gene>
<accession>A0A286UBN4</accession>
<sequence length="98" mass="10778">MTIYHIVLIKFTSGATIGQKEAWKSGITSLSSSIPQIKEIVSGKKLPHVKDGGWDDGVIMKFDGEADLKVYQDAAPHREYQVATAEQTADKLIFDIEA</sequence>
<proteinExistence type="predicted"/>
<dbReference type="InterPro" id="IPR011008">
    <property type="entry name" value="Dimeric_a/b-barrel"/>
</dbReference>
<dbReference type="EMBL" id="NBII01000007">
    <property type="protein sequence ID" value="PAV17002.1"/>
    <property type="molecule type" value="Genomic_DNA"/>
</dbReference>
<dbReference type="Pfam" id="PF07876">
    <property type="entry name" value="Dabb"/>
    <property type="match status" value="1"/>
</dbReference>
<organism evidence="2 3">
    <name type="scientific">Pyrrhoderma noxium</name>
    <dbReference type="NCBI Taxonomy" id="2282107"/>
    <lineage>
        <taxon>Eukaryota</taxon>
        <taxon>Fungi</taxon>
        <taxon>Dikarya</taxon>
        <taxon>Basidiomycota</taxon>
        <taxon>Agaricomycotina</taxon>
        <taxon>Agaricomycetes</taxon>
        <taxon>Hymenochaetales</taxon>
        <taxon>Hymenochaetaceae</taxon>
        <taxon>Pyrrhoderma</taxon>
    </lineage>
</organism>
<dbReference type="SUPFAM" id="SSF54909">
    <property type="entry name" value="Dimeric alpha+beta barrel"/>
    <property type="match status" value="1"/>
</dbReference>
<feature type="domain" description="Stress-response A/B barrel" evidence="1">
    <location>
        <begin position="3"/>
        <end position="98"/>
    </location>
</feature>
<dbReference type="SMART" id="SM00886">
    <property type="entry name" value="Dabb"/>
    <property type="match status" value="1"/>
</dbReference>
<evidence type="ECO:0000313" key="2">
    <source>
        <dbReference type="EMBL" id="PAV17002.1"/>
    </source>
</evidence>
<dbReference type="InParanoid" id="A0A286UBN4"/>
<evidence type="ECO:0000313" key="3">
    <source>
        <dbReference type="Proteomes" id="UP000217199"/>
    </source>
</evidence>
<name>A0A286UBN4_9AGAM</name>
<keyword evidence="3" id="KW-1185">Reference proteome</keyword>
<dbReference type="Proteomes" id="UP000217199">
    <property type="component" value="Unassembled WGS sequence"/>
</dbReference>
<dbReference type="Gene3D" id="3.30.70.100">
    <property type="match status" value="1"/>
</dbReference>
<evidence type="ECO:0000259" key="1">
    <source>
        <dbReference type="PROSITE" id="PS51502"/>
    </source>
</evidence>
<dbReference type="STRING" id="2282107.A0A286UBN4"/>
<dbReference type="OrthoDB" id="42919at2759"/>
<dbReference type="PROSITE" id="PS51502">
    <property type="entry name" value="S_R_A_B_BARREL"/>
    <property type="match status" value="1"/>
</dbReference>